<feature type="domain" description="HTH araC/xylS-type" evidence="4">
    <location>
        <begin position="219"/>
        <end position="317"/>
    </location>
</feature>
<keyword evidence="3" id="KW-0812">Transmembrane</keyword>
<dbReference type="SUPFAM" id="SSF52317">
    <property type="entry name" value="Class I glutamine amidotransferase-like"/>
    <property type="match status" value="1"/>
</dbReference>
<dbReference type="EMBL" id="SMAF01000004">
    <property type="protein sequence ID" value="TCT00027.1"/>
    <property type="molecule type" value="Genomic_DNA"/>
</dbReference>
<dbReference type="SMART" id="SM00342">
    <property type="entry name" value="HTH_ARAC"/>
    <property type="match status" value="1"/>
</dbReference>
<proteinExistence type="predicted"/>
<evidence type="ECO:0000259" key="4">
    <source>
        <dbReference type="PROSITE" id="PS01124"/>
    </source>
</evidence>
<reference evidence="5 6" key="1">
    <citation type="submission" date="2019-03" db="EMBL/GenBank/DDBJ databases">
        <title>Genomic Encyclopedia of Type Strains, Phase IV (KMG-IV): sequencing the most valuable type-strain genomes for metagenomic binning, comparative biology and taxonomic classification.</title>
        <authorList>
            <person name="Goeker M."/>
        </authorList>
    </citation>
    <scope>NUCLEOTIDE SEQUENCE [LARGE SCALE GENOMIC DNA]</scope>
    <source>
        <strain evidence="5 6">DSM 21944</strain>
    </source>
</reference>
<evidence type="ECO:0000313" key="6">
    <source>
        <dbReference type="Proteomes" id="UP000294599"/>
    </source>
</evidence>
<keyword evidence="2" id="KW-0804">Transcription</keyword>
<keyword evidence="3" id="KW-1133">Transmembrane helix</keyword>
<dbReference type="Proteomes" id="UP000294599">
    <property type="component" value="Unassembled WGS sequence"/>
</dbReference>
<evidence type="ECO:0000256" key="1">
    <source>
        <dbReference type="ARBA" id="ARBA00023015"/>
    </source>
</evidence>
<dbReference type="GO" id="GO:0043565">
    <property type="term" value="F:sequence-specific DNA binding"/>
    <property type="evidence" value="ECO:0007669"/>
    <property type="project" value="InterPro"/>
</dbReference>
<dbReference type="PANTHER" id="PTHR43130:SF3">
    <property type="entry name" value="HTH-TYPE TRANSCRIPTIONAL REGULATOR RV1931C"/>
    <property type="match status" value="1"/>
</dbReference>
<protein>
    <submittedName>
        <fullName evidence="5">Transcriptional regulator GlxA family with amidase domain</fullName>
    </submittedName>
</protein>
<dbReference type="InterPro" id="IPR018060">
    <property type="entry name" value="HTH_AraC"/>
</dbReference>
<dbReference type="Gene3D" id="1.10.10.60">
    <property type="entry name" value="Homeodomain-like"/>
    <property type="match status" value="1"/>
</dbReference>
<dbReference type="AlphaFoldDB" id="A0A4R3LPT2"/>
<gene>
    <name evidence="5" type="ORF">EDC25_10414</name>
</gene>
<dbReference type="InterPro" id="IPR029062">
    <property type="entry name" value="Class_I_gatase-like"/>
</dbReference>
<evidence type="ECO:0000313" key="5">
    <source>
        <dbReference type="EMBL" id="TCT00027.1"/>
    </source>
</evidence>
<evidence type="ECO:0000256" key="3">
    <source>
        <dbReference type="SAM" id="Phobius"/>
    </source>
</evidence>
<dbReference type="Gene3D" id="3.40.50.880">
    <property type="match status" value="1"/>
</dbReference>
<keyword evidence="1" id="KW-0805">Transcription regulation</keyword>
<dbReference type="InterPro" id="IPR009057">
    <property type="entry name" value="Homeodomain-like_sf"/>
</dbReference>
<feature type="transmembrane region" description="Helical" evidence="3">
    <location>
        <begin position="6"/>
        <end position="27"/>
    </location>
</feature>
<dbReference type="RefSeq" id="WP_123523085.1">
    <property type="nucleotide sequence ID" value="NZ_JBHLWF010000088.1"/>
</dbReference>
<comment type="caution">
    <text evidence="5">The sequence shown here is derived from an EMBL/GenBank/DDBJ whole genome shotgun (WGS) entry which is preliminary data.</text>
</comment>
<keyword evidence="6" id="KW-1185">Reference proteome</keyword>
<dbReference type="OrthoDB" id="9783876at2"/>
<sequence length="321" mass="35075">MVAPLRIGLLLYPGCMPAGLFAFADLLHAANRRGGRRLYETTFVSAQPWTATGPHGTPVRAQDRLPFAGDALLVPGFWAESQADVEAALSANADLVATLRRLGRRCQLWSYCAGVSLLAAAGRLDGRRATATWWLADALRRRHPRVHWAFGQDCVAGERTMTASGTNGHLPIAQALIERDLDAEAFLDLTRLMVLPRPTPGHDAFEQLALIEQGSDCLRDLHRVVERLPASRLTASALAMALGMSSRTLARRVRSETGLSLAAHVRRLKLRQVSDRLVLTSEPASAISAALGFSSESNMRRAFKAVTGMTPGDYRRRHGRR</sequence>
<dbReference type="InterPro" id="IPR052158">
    <property type="entry name" value="INH-QAR"/>
</dbReference>
<accession>A0A4R3LPT2</accession>
<name>A0A4R3LPT2_9GAMM</name>
<dbReference type="Pfam" id="PF12833">
    <property type="entry name" value="HTH_18"/>
    <property type="match status" value="1"/>
</dbReference>
<dbReference type="PROSITE" id="PS01124">
    <property type="entry name" value="HTH_ARAC_FAMILY_2"/>
    <property type="match status" value="1"/>
</dbReference>
<organism evidence="5 6">
    <name type="scientific">Pseudofulvimonas gallinarii</name>
    <dbReference type="NCBI Taxonomy" id="634155"/>
    <lineage>
        <taxon>Bacteria</taxon>
        <taxon>Pseudomonadati</taxon>
        <taxon>Pseudomonadota</taxon>
        <taxon>Gammaproteobacteria</taxon>
        <taxon>Lysobacterales</taxon>
        <taxon>Rhodanobacteraceae</taxon>
        <taxon>Pseudofulvimonas</taxon>
    </lineage>
</organism>
<keyword evidence="3" id="KW-0472">Membrane</keyword>
<dbReference type="GO" id="GO:0003700">
    <property type="term" value="F:DNA-binding transcription factor activity"/>
    <property type="evidence" value="ECO:0007669"/>
    <property type="project" value="InterPro"/>
</dbReference>
<dbReference type="SUPFAM" id="SSF46689">
    <property type="entry name" value="Homeodomain-like"/>
    <property type="match status" value="1"/>
</dbReference>
<evidence type="ECO:0000256" key="2">
    <source>
        <dbReference type="ARBA" id="ARBA00023163"/>
    </source>
</evidence>
<dbReference type="PANTHER" id="PTHR43130">
    <property type="entry name" value="ARAC-FAMILY TRANSCRIPTIONAL REGULATOR"/>
    <property type="match status" value="1"/>
</dbReference>